<keyword evidence="3" id="KW-1185">Reference proteome</keyword>
<sequence length="136" mass="15772">MDTTNYTSEEPTVELRVLHIILALIGLFDQLFMVNFFFNEAKYRISWKYLMASKAIAGAIYCIAHIILQILNLYGMIPMKYCVIVKLCETISLTFIHNTIPNDFSLAMDLDVQKIRENVQQDESVWNAVRFTLVQN</sequence>
<protein>
    <submittedName>
        <fullName evidence="2">Uncharacterized protein</fullName>
    </submittedName>
</protein>
<reference evidence="2 3" key="1">
    <citation type="submission" date="2022-04" db="EMBL/GenBank/DDBJ databases">
        <title>Chromosome-level reference genomes for two strains of Caenorhabditis briggsae: an improved platform for comparative genomics.</title>
        <authorList>
            <person name="Stevens L."/>
            <person name="Andersen E."/>
        </authorList>
    </citation>
    <scope>NUCLEOTIDE SEQUENCE [LARGE SCALE GENOMIC DNA]</scope>
    <source>
        <strain evidence="2">VX34</strain>
        <tissue evidence="2">Whole-organism</tissue>
    </source>
</reference>
<evidence type="ECO:0000256" key="1">
    <source>
        <dbReference type="SAM" id="Phobius"/>
    </source>
</evidence>
<keyword evidence="1" id="KW-0472">Membrane</keyword>
<dbReference type="AlphaFoldDB" id="A0AAE9EPB5"/>
<keyword evidence="1" id="KW-0812">Transmembrane</keyword>
<dbReference type="EMBL" id="CP092623">
    <property type="protein sequence ID" value="UMM26348.1"/>
    <property type="molecule type" value="Genomic_DNA"/>
</dbReference>
<name>A0AAE9EPB5_CAEBR</name>
<gene>
    <name evidence="2" type="ORF">L5515_010090</name>
</gene>
<proteinExistence type="predicted"/>
<evidence type="ECO:0000313" key="3">
    <source>
        <dbReference type="Proteomes" id="UP000829354"/>
    </source>
</evidence>
<organism evidence="2 3">
    <name type="scientific">Caenorhabditis briggsae</name>
    <dbReference type="NCBI Taxonomy" id="6238"/>
    <lineage>
        <taxon>Eukaryota</taxon>
        <taxon>Metazoa</taxon>
        <taxon>Ecdysozoa</taxon>
        <taxon>Nematoda</taxon>
        <taxon>Chromadorea</taxon>
        <taxon>Rhabditida</taxon>
        <taxon>Rhabditina</taxon>
        <taxon>Rhabditomorpha</taxon>
        <taxon>Rhabditoidea</taxon>
        <taxon>Rhabditidae</taxon>
        <taxon>Peloderinae</taxon>
        <taxon>Caenorhabditis</taxon>
    </lineage>
</organism>
<evidence type="ECO:0000313" key="2">
    <source>
        <dbReference type="EMBL" id="UMM26348.1"/>
    </source>
</evidence>
<keyword evidence="1" id="KW-1133">Transmembrane helix</keyword>
<feature type="transmembrane region" description="Helical" evidence="1">
    <location>
        <begin position="59"/>
        <end position="77"/>
    </location>
</feature>
<dbReference type="Proteomes" id="UP000829354">
    <property type="component" value="Chromosome IV"/>
</dbReference>
<feature type="transmembrane region" description="Helical" evidence="1">
    <location>
        <begin position="20"/>
        <end position="38"/>
    </location>
</feature>
<accession>A0AAE9EPB5</accession>